<dbReference type="PANTHER" id="PTHR47967">
    <property type="entry name" value="OS07G0603500 PROTEIN-RELATED"/>
    <property type="match status" value="1"/>
</dbReference>
<dbReference type="PROSITE" id="PS00141">
    <property type="entry name" value="ASP_PROTEASE"/>
    <property type="match status" value="1"/>
</dbReference>
<evidence type="ECO:0000256" key="5">
    <source>
        <dbReference type="SAM" id="MobiDB-lite"/>
    </source>
</evidence>
<dbReference type="CDD" id="cd09272">
    <property type="entry name" value="RNase_HI_RT_Ty1"/>
    <property type="match status" value="1"/>
</dbReference>
<evidence type="ECO:0000256" key="4">
    <source>
        <dbReference type="ARBA" id="ARBA00022801"/>
    </source>
</evidence>
<feature type="compositionally biased region" description="Low complexity" evidence="5">
    <location>
        <begin position="116"/>
        <end position="128"/>
    </location>
</feature>
<dbReference type="PANTHER" id="PTHR47967:SF66">
    <property type="entry name" value="ASPARTIC PROTEINASE CDR1-RELATED"/>
    <property type="match status" value="1"/>
</dbReference>
<dbReference type="PROSITE" id="PS51767">
    <property type="entry name" value="PEPTIDASE_A1"/>
    <property type="match status" value="1"/>
</dbReference>
<sequence length="638" mass="71629">MLRVFGCLEFRIGRCIFIGYSSHYKGYQCLHSSGRVYVSNHVVFNKQSFLYQSGVDFFSVQESCSYESFSTSQSRDVISHSMIQPLSAPSTISNPSVHLPSQVTATFSSYIDPSDHSSTSPHSQSTSSNHRHNSSQHSSPPHNLPPSQPLGHPMITKSKVDIFKPKTYLAALLSAPTEPIYVKQALAYPKWFHAMKEEFNSLQANKTWTLVQPSSPVKVIGNKWVFRIKYNPDGSISKYKARLVAKDFAQTQGVDYNETFSLVVKASTIRIILSLVVMQGWIIRQVDVDNAFLNGFHEEDVYISQLEGFIDASKPHHIGDKDDRKFVAGYVIFLGPNLVSWLSNKQHVVSRSSTESEYRALASATSEILWIQALLFKLHIKANVIPFLWCDNQGDITLANNPVYHAKTKHVELDIHFIREKVLAKQIDICYVLSVDQTAGIFTKALSYGHFHYLRWKLNVLPGTFRLRGGVREVVLGFGVIFTPLVARIPKTFYFLTLEAISAGNQRIEVLDSSSSGTKEGNVIIDSGTTLTLLPQVFSSELVSVVLSLINAVPIKDPNELLDLCYNFSSDFNIPEITVHFTGAYVKLSPLNTFTRVSRELVCLIFKGFDQSLAIYGKLMQMNFLVGYDTEKQTVSFK</sequence>
<dbReference type="GO" id="GO:0005576">
    <property type="term" value="C:extracellular region"/>
    <property type="evidence" value="ECO:0007669"/>
    <property type="project" value="UniProtKB-SubCell"/>
</dbReference>
<keyword evidence="2" id="KW-0964">Secreted</keyword>
<dbReference type="InterPro" id="IPR001969">
    <property type="entry name" value="Aspartic_peptidase_AS"/>
</dbReference>
<dbReference type="AlphaFoldDB" id="A0AAP0LWX4"/>
<dbReference type="Pfam" id="PF14541">
    <property type="entry name" value="TAXi_C"/>
    <property type="match status" value="1"/>
</dbReference>
<evidence type="ECO:0000259" key="6">
    <source>
        <dbReference type="PROSITE" id="PS51767"/>
    </source>
</evidence>
<feature type="region of interest" description="Disordered" evidence="5">
    <location>
        <begin position="112"/>
        <end position="151"/>
    </location>
</feature>
<keyword evidence="4" id="KW-0378">Hydrolase</keyword>
<dbReference type="Pfam" id="PF25597">
    <property type="entry name" value="SH3_retrovirus"/>
    <property type="match status" value="1"/>
</dbReference>
<accession>A0AAP0LWX4</accession>
<dbReference type="Proteomes" id="UP001428341">
    <property type="component" value="Unassembled WGS sequence"/>
</dbReference>
<evidence type="ECO:0000256" key="2">
    <source>
        <dbReference type="ARBA" id="ARBA00022525"/>
    </source>
</evidence>
<proteinExistence type="predicted"/>
<organism evidence="7 8">
    <name type="scientific">Citrus x changshan-huyou</name>
    <dbReference type="NCBI Taxonomy" id="2935761"/>
    <lineage>
        <taxon>Eukaryota</taxon>
        <taxon>Viridiplantae</taxon>
        <taxon>Streptophyta</taxon>
        <taxon>Embryophyta</taxon>
        <taxon>Tracheophyta</taxon>
        <taxon>Spermatophyta</taxon>
        <taxon>Magnoliopsida</taxon>
        <taxon>eudicotyledons</taxon>
        <taxon>Gunneridae</taxon>
        <taxon>Pentapetalae</taxon>
        <taxon>rosids</taxon>
        <taxon>malvids</taxon>
        <taxon>Sapindales</taxon>
        <taxon>Rutaceae</taxon>
        <taxon>Aurantioideae</taxon>
        <taxon>Citrus</taxon>
    </lineage>
</organism>
<dbReference type="EMBL" id="JBCGBO010000007">
    <property type="protein sequence ID" value="KAK9188186.1"/>
    <property type="molecule type" value="Genomic_DNA"/>
</dbReference>
<comment type="subcellular location">
    <subcellularLocation>
        <location evidence="1">Secreted</location>
    </subcellularLocation>
</comment>
<comment type="caution">
    <text evidence="7">The sequence shown here is derived from an EMBL/GenBank/DDBJ whole genome shotgun (WGS) entry which is preliminary data.</text>
</comment>
<keyword evidence="3" id="KW-0645">Protease</keyword>
<dbReference type="InterPro" id="IPR013103">
    <property type="entry name" value="RVT_2"/>
</dbReference>
<dbReference type="InterPro" id="IPR032799">
    <property type="entry name" value="TAXi_C"/>
</dbReference>
<dbReference type="Pfam" id="PF07727">
    <property type="entry name" value="RVT_2"/>
    <property type="match status" value="1"/>
</dbReference>
<evidence type="ECO:0000256" key="3">
    <source>
        <dbReference type="ARBA" id="ARBA00022670"/>
    </source>
</evidence>
<evidence type="ECO:0000313" key="8">
    <source>
        <dbReference type="Proteomes" id="UP001428341"/>
    </source>
</evidence>
<dbReference type="GO" id="GO:0004190">
    <property type="term" value="F:aspartic-type endopeptidase activity"/>
    <property type="evidence" value="ECO:0007669"/>
    <property type="project" value="InterPro"/>
</dbReference>
<evidence type="ECO:0000256" key="1">
    <source>
        <dbReference type="ARBA" id="ARBA00004613"/>
    </source>
</evidence>
<protein>
    <recommendedName>
        <fullName evidence="6">Peptidase A1 domain-containing protein</fullName>
    </recommendedName>
</protein>
<evidence type="ECO:0000313" key="7">
    <source>
        <dbReference type="EMBL" id="KAK9188186.1"/>
    </source>
</evidence>
<feature type="domain" description="Peptidase A1" evidence="6">
    <location>
        <begin position="256"/>
        <end position="638"/>
    </location>
</feature>
<name>A0AAP0LWX4_9ROSI</name>
<dbReference type="InterPro" id="IPR021109">
    <property type="entry name" value="Peptidase_aspartic_dom_sf"/>
</dbReference>
<dbReference type="GO" id="GO:0006508">
    <property type="term" value="P:proteolysis"/>
    <property type="evidence" value="ECO:0007669"/>
    <property type="project" value="UniProtKB-KW"/>
</dbReference>
<dbReference type="FunFam" id="2.40.70.10:FF:000050">
    <property type="entry name" value="Aspartic proteinase CDR1"/>
    <property type="match status" value="1"/>
</dbReference>
<dbReference type="InterPro" id="IPR051708">
    <property type="entry name" value="Plant_Aspart_Prot_A1"/>
</dbReference>
<keyword evidence="8" id="KW-1185">Reference proteome</keyword>
<dbReference type="InterPro" id="IPR057670">
    <property type="entry name" value="SH3_retrovirus"/>
</dbReference>
<reference evidence="7 8" key="1">
    <citation type="submission" date="2024-05" db="EMBL/GenBank/DDBJ databases">
        <title>Haplotype-resolved chromosome-level genome assembly of Huyou (Citrus changshanensis).</title>
        <authorList>
            <person name="Miao C."/>
            <person name="Chen W."/>
            <person name="Wu Y."/>
            <person name="Wang L."/>
            <person name="Zhao S."/>
            <person name="Grierson D."/>
            <person name="Xu C."/>
            <person name="Chen K."/>
        </authorList>
    </citation>
    <scope>NUCLEOTIDE SEQUENCE [LARGE SCALE GENOMIC DNA]</scope>
    <source>
        <strain evidence="7">01-14</strain>
        <tissue evidence="7">Leaf</tissue>
    </source>
</reference>
<dbReference type="SUPFAM" id="SSF50630">
    <property type="entry name" value="Acid proteases"/>
    <property type="match status" value="1"/>
</dbReference>
<gene>
    <name evidence="7" type="ORF">WN944_019585</name>
</gene>
<dbReference type="Gene3D" id="2.40.70.10">
    <property type="entry name" value="Acid Proteases"/>
    <property type="match status" value="1"/>
</dbReference>
<dbReference type="InterPro" id="IPR033121">
    <property type="entry name" value="PEPTIDASE_A1"/>
</dbReference>